<comment type="caution">
    <text evidence="1">The sequence shown here is derived from an EMBL/GenBank/DDBJ whole genome shotgun (WGS) entry which is preliminary data.</text>
</comment>
<dbReference type="AlphaFoldDB" id="A0A6G0ZC21"/>
<proteinExistence type="predicted"/>
<sequence>MLNPIWAYEIQILDFIKISPTKTFQAFKLLSVHLLLHLDSWYISNNSIHDDLIIETVNTVAFDH</sequence>
<accession>A0A6G0ZC21</accession>
<evidence type="ECO:0000313" key="2">
    <source>
        <dbReference type="Proteomes" id="UP000478052"/>
    </source>
</evidence>
<evidence type="ECO:0000313" key="1">
    <source>
        <dbReference type="EMBL" id="KAF0768262.1"/>
    </source>
</evidence>
<reference evidence="1 2" key="1">
    <citation type="submission" date="2019-08" db="EMBL/GenBank/DDBJ databases">
        <title>Whole genome of Aphis craccivora.</title>
        <authorList>
            <person name="Voronova N.V."/>
            <person name="Shulinski R.S."/>
            <person name="Bandarenka Y.V."/>
            <person name="Zhorov D.G."/>
            <person name="Warner D."/>
        </authorList>
    </citation>
    <scope>NUCLEOTIDE SEQUENCE [LARGE SCALE GENOMIC DNA]</scope>
    <source>
        <strain evidence="1">180601</strain>
        <tissue evidence="1">Whole Body</tissue>
    </source>
</reference>
<gene>
    <name evidence="1" type="ORF">FWK35_00017685</name>
</gene>
<organism evidence="1 2">
    <name type="scientific">Aphis craccivora</name>
    <name type="common">Cowpea aphid</name>
    <dbReference type="NCBI Taxonomy" id="307492"/>
    <lineage>
        <taxon>Eukaryota</taxon>
        <taxon>Metazoa</taxon>
        <taxon>Ecdysozoa</taxon>
        <taxon>Arthropoda</taxon>
        <taxon>Hexapoda</taxon>
        <taxon>Insecta</taxon>
        <taxon>Pterygota</taxon>
        <taxon>Neoptera</taxon>
        <taxon>Paraneoptera</taxon>
        <taxon>Hemiptera</taxon>
        <taxon>Sternorrhyncha</taxon>
        <taxon>Aphidomorpha</taxon>
        <taxon>Aphidoidea</taxon>
        <taxon>Aphididae</taxon>
        <taxon>Aphidini</taxon>
        <taxon>Aphis</taxon>
        <taxon>Aphis</taxon>
    </lineage>
</organism>
<keyword evidence="2" id="KW-1185">Reference proteome</keyword>
<name>A0A6G0ZC21_APHCR</name>
<dbReference type="Proteomes" id="UP000478052">
    <property type="component" value="Unassembled WGS sequence"/>
</dbReference>
<protein>
    <submittedName>
        <fullName evidence="1">Zinc finger MYM-type protein 6-like</fullName>
    </submittedName>
</protein>
<dbReference type="EMBL" id="VUJU01000806">
    <property type="protein sequence ID" value="KAF0768262.1"/>
    <property type="molecule type" value="Genomic_DNA"/>
</dbReference>